<evidence type="ECO:0000256" key="1">
    <source>
        <dbReference type="ARBA" id="ARBA00022737"/>
    </source>
</evidence>
<feature type="region of interest" description="Disordered" evidence="5">
    <location>
        <begin position="632"/>
        <end position="657"/>
    </location>
</feature>
<feature type="region of interest" description="Disordered" evidence="5">
    <location>
        <begin position="1098"/>
        <end position="1271"/>
    </location>
</feature>
<feature type="compositionally biased region" description="Polar residues" evidence="5">
    <location>
        <begin position="996"/>
        <end position="1007"/>
    </location>
</feature>
<dbReference type="SUPFAM" id="SSF48403">
    <property type="entry name" value="Ankyrin repeat"/>
    <property type="match status" value="1"/>
</dbReference>
<feature type="region of interest" description="Disordered" evidence="5">
    <location>
        <begin position="1285"/>
        <end position="1344"/>
    </location>
</feature>
<feature type="repeat" description="ANK" evidence="3">
    <location>
        <begin position="221"/>
        <end position="253"/>
    </location>
</feature>
<evidence type="ECO:0000256" key="2">
    <source>
        <dbReference type="ARBA" id="ARBA00023043"/>
    </source>
</evidence>
<name>A0A139AT52_GONPJ</name>
<feature type="compositionally biased region" description="Polar residues" evidence="5">
    <location>
        <begin position="1240"/>
        <end position="1257"/>
    </location>
</feature>
<feature type="compositionally biased region" description="Low complexity" evidence="5">
    <location>
        <begin position="833"/>
        <end position="851"/>
    </location>
</feature>
<feature type="compositionally biased region" description="Pro residues" evidence="5">
    <location>
        <begin position="1098"/>
        <end position="1110"/>
    </location>
</feature>
<dbReference type="EMBL" id="KQ965737">
    <property type="protein sequence ID" value="KXS19912.1"/>
    <property type="molecule type" value="Genomic_DNA"/>
</dbReference>
<dbReference type="PANTHER" id="PTHR24161">
    <property type="entry name" value="ANK_REP_REGION DOMAIN-CONTAINING PROTEIN-RELATED"/>
    <property type="match status" value="1"/>
</dbReference>
<dbReference type="PANTHER" id="PTHR24161:SF122">
    <property type="match status" value="1"/>
</dbReference>
<organism evidence="6 7">
    <name type="scientific">Gonapodya prolifera (strain JEL478)</name>
    <name type="common">Monoblepharis prolifera</name>
    <dbReference type="NCBI Taxonomy" id="1344416"/>
    <lineage>
        <taxon>Eukaryota</taxon>
        <taxon>Fungi</taxon>
        <taxon>Fungi incertae sedis</taxon>
        <taxon>Chytridiomycota</taxon>
        <taxon>Chytridiomycota incertae sedis</taxon>
        <taxon>Monoblepharidomycetes</taxon>
        <taxon>Monoblepharidales</taxon>
        <taxon>Gonapodyaceae</taxon>
        <taxon>Gonapodya</taxon>
    </lineage>
</organism>
<dbReference type="Proteomes" id="UP000070544">
    <property type="component" value="Unassembled WGS sequence"/>
</dbReference>
<keyword evidence="1" id="KW-0677">Repeat</keyword>
<dbReference type="InterPro" id="IPR036770">
    <property type="entry name" value="Ankyrin_rpt-contain_sf"/>
</dbReference>
<protein>
    <submittedName>
        <fullName evidence="6">Uncharacterized protein</fullName>
    </submittedName>
</protein>
<feature type="compositionally biased region" description="Low complexity" evidence="5">
    <location>
        <begin position="343"/>
        <end position="353"/>
    </location>
</feature>
<gene>
    <name evidence="6" type="ORF">M427DRAFT_28781</name>
</gene>
<dbReference type="Gene3D" id="1.25.40.20">
    <property type="entry name" value="Ankyrin repeat-containing domain"/>
    <property type="match status" value="1"/>
</dbReference>
<feature type="compositionally biased region" description="Low complexity" evidence="5">
    <location>
        <begin position="1294"/>
        <end position="1313"/>
    </location>
</feature>
<evidence type="ECO:0000256" key="3">
    <source>
        <dbReference type="PROSITE-ProRule" id="PRU00023"/>
    </source>
</evidence>
<feature type="compositionally biased region" description="Basic and acidic residues" evidence="5">
    <location>
        <begin position="1039"/>
        <end position="1050"/>
    </location>
</feature>
<evidence type="ECO:0000256" key="5">
    <source>
        <dbReference type="SAM" id="MobiDB-lite"/>
    </source>
</evidence>
<feature type="compositionally biased region" description="Basic and acidic residues" evidence="5">
    <location>
        <begin position="297"/>
        <end position="319"/>
    </location>
</feature>
<dbReference type="InterPro" id="IPR002110">
    <property type="entry name" value="Ankyrin_rpt"/>
</dbReference>
<feature type="region of interest" description="Disordered" evidence="5">
    <location>
        <begin position="982"/>
        <end position="1009"/>
    </location>
</feature>
<reference evidence="6 7" key="1">
    <citation type="journal article" date="2015" name="Genome Biol. Evol.">
        <title>Phylogenomic analyses indicate that early fungi evolved digesting cell walls of algal ancestors of land plants.</title>
        <authorList>
            <person name="Chang Y."/>
            <person name="Wang S."/>
            <person name="Sekimoto S."/>
            <person name="Aerts A.L."/>
            <person name="Choi C."/>
            <person name="Clum A."/>
            <person name="LaButti K.M."/>
            <person name="Lindquist E.A."/>
            <person name="Yee Ngan C."/>
            <person name="Ohm R.A."/>
            <person name="Salamov A.A."/>
            <person name="Grigoriev I.V."/>
            <person name="Spatafora J.W."/>
            <person name="Berbee M.L."/>
        </authorList>
    </citation>
    <scope>NUCLEOTIDE SEQUENCE [LARGE SCALE GENOMIC DNA]</scope>
    <source>
        <strain evidence="6 7">JEL478</strain>
    </source>
</reference>
<dbReference type="STRING" id="1344416.A0A139AT52"/>
<dbReference type="PROSITE" id="PS50088">
    <property type="entry name" value="ANK_REPEAT"/>
    <property type="match status" value="2"/>
</dbReference>
<feature type="repeat" description="ANK" evidence="3">
    <location>
        <begin position="187"/>
        <end position="219"/>
    </location>
</feature>
<feature type="compositionally biased region" description="Low complexity" evidence="5">
    <location>
        <begin position="1185"/>
        <end position="1200"/>
    </location>
</feature>
<feature type="region of interest" description="Disordered" evidence="5">
    <location>
        <begin position="297"/>
        <end position="360"/>
    </location>
</feature>
<keyword evidence="4" id="KW-0175">Coiled coil</keyword>
<accession>A0A139AT52</accession>
<feature type="compositionally biased region" description="Polar residues" evidence="5">
    <location>
        <begin position="1324"/>
        <end position="1333"/>
    </location>
</feature>
<evidence type="ECO:0000313" key="6">
    <source>
        <dbReference type="EMBL" id="KXS19912.1"/>
    </source>
</evidence>
<feature type="compositionally biased region" description="Basic and acidic residues" evidence="5">
    <location>
        <begin position="812"/>
        <end position="831"/>
    </location>
</feature>
<evidence type="ECO:0000313" key="7">
    <source>
        <dbReference type="Proteomes" id="UP000070544"/>
    </source>
</evidence>
<dbReference type="OrthoDB" id="416786at2759"/>
<feature type="compositionally biased region" description="Basic residues" evidence="5">
    <location>
        <begin position="863"/>
        <end position="878"/>
    </location>
</feature>
<feature type="compositionally biased region" description="Polar residues" evidence="5">
    <location>
        <begin position="762"/>
        <end position="772"/>
    </location>
</feature>
<dbReference type="SMART" id="SM00248">
    <property type="entry name" value="ANK"/>
    <property type="match status" value="4"/>
</dbReference>
<keyword evidence="7" id="KW-1185">Reference proteome</keyword>
<proteinExistence type="predicted"/>
<dbReference type="Pfam" id="PF13857">
    <property type="entry name" value="Ank_5"/>
    <property type="match status" value="1"/>
</dbReference>
<keyword evidence="2 3" id="KW-0040">ANK repeat</keyword>
<dbReference type="PROSITE" id="PS50297">
    <property type="entry name" value="ANK_REP_REGION"/>
    <property type="match status" value="1"/>
</dbReference>
<feature type="region of interest" description="Disordered" evidence="5">
    <location>
        <begin position="1029"/>
        <end position="1050"/>
    </location>
</feature>
<sequence length="1372" mass="148991">MSRWTHPLSHLSQIAHDDTSDTASVSDAEQPFFSDVSVRFLDAARDNNIDAIKELLPAALAAIQPHHLFKYGRHPGSRSHPVSVADAALPEPFVLHAAALLAIQHRNIDALKLLLAAPVPPNNISSSLDPNDWAPLDHPIRAFFPQRLVDQRSPATLLTWASADPDATACARLLLQHGANPNAKDGKGRSPLVFAAWNEAADTVRLLHDHRASLDERNGDNAWTALHYACKGGRSDVVRILVELGAALDIIDKEKRLPKDVALAEGRDDVVKILEWAADPVVGPLLRLPARDDPDVTEFRDRVTTHRDAQLSNKEPERPAEDDEAAVERAVAESPQSDPTLTPSSAGRSSPSPSLTPPAAPLEKAVSIRMSTIFNLVQWLDLARTHVASRRSIGLELESVVASISSTCSFLDAEQASLAQRVAQLEDHRGACQAAVARAETDVRSSLATELGETVGNPIKEANEKILAGVTAKIAQHRTSAARCAEKQALLRRVADVAEAVMEELEADILRCERGMVEASARLVERATSFYAFLGDVADKAERAKEDLVASMASCERRAVLARDGGLDRWADDLEEERRRCAQYLNDSVGWVETIRGHMARLRAVQVAYMEVGEDGKVYYGDTVPAVRDDMRVDRGSHKRARTPSASRSPGPQPQHIPTVVYRYKTPDGCWAHFYVDDNDREVHFDPHSGEQWVYDAGASLAGTSAADEFADLGSPVDIPESEREERKKKAERIRAASRAAAARTAVVAQSKFDSPLIGSKSGANSHGNLLSNAKVVTIKRQPRETKEMKAKPSEKPHGPKSSPASPSLRGRGQDAKEKELEKEIIRRFLHQEAAGSSSLSATETSSDETTGLSADELLEHLRHARGRSRSTGRSKTPRRSESPSATSKKPHSRATSENRRSQVKPPEMQVGPSHSSSHMADGFHVHIHNGEKENGIADFRARRRAWEGSGSTDSDQDTIFIGTANGHVREYITPKKAMKVLGTPAPAKGSKGEHGTSSPATGNPSAPATVGGAVYKNYITVSGAPSRLAKNRVTPPSKAKEPKGKSKYVEEDETFGPMVVSPWGYPSPPPMGYPGLFMGGYGPMMTPAPPQMMYPPHVPQYPPPPPLPHAQPRYPRGRMTPEPGPTSRAHSRFLPPQSRPNTISYAEYDEQDTYEQQLADEGYEAYSGELDTYDTGYAPRPAKPAVRTTPRPVTPSRPASPHHPGRTTSSTAHRVAPPPTPAKPPSLRAAAPVPRNTVVRVSSPPQHQQQVGPSVASSSSSKPVLHGDFERAESQIARLYGQFLVDHGDRPSRSSPAPAASPSNVVPSRVNAHAATASGPQVAAQSTQSVTRATDDVRVSSTRTTNPVDWVAVAEEEHSRLYQEYLHTHRK</sequence>
<evidence type="ECO:0000256" key="4">
    <source>
        <dbReference type="SAM" id="Coils"/>
    </source>
</evidence>
<feature type="region of interest" description="Disordered" evidence="5">
    <location>
        <begin position="755"/>
        <end position="925"/>
    </location>
</feature>
<feature type="compositionally biased region" description="Basic and acidic residues" evidence="5">
    <location>
        <begin position="782"/>
        <end position="798"/>
    </location>
</feature>
<feature type="coiled-coil region" evidence="4">
    <location>
        <begin position="502"/>
        <end position="587"/>
    </location>
</feature>